<name>A0A1B7LDM3_9FIRM</name>
<evidence type="ECO:0000313" key="1">
    <source>
        <dbReference type="EMBL" id="OAT81187.1"/>
    </source>
</evidence>
<dbReference type="EMBL" id="LYVF01000167">
    <property type="protein sequence ID" value="OAT81187.1"/>
    <property type="molecule type" value="Genomic_DNA"/>
</dbReference>
<proteinExistence type="predicted"/>
<comment type="caution">
    <text evidence="1">The sequence shown here is derived from an EMBL/GenBank/DDBJ whole genome shotgun (WGS) entry which is preliminary data.</text>
</comment>
<organism evidence="1 2">
    <name type="scientific">Desulfotomaculum copahuensis</name>
    <dbReference type="NCBI Taxonomy" id="1838280"/>
    <lineage>
        <taxon>Bacteria</taxon>
        <taxon>Bacillati</taxon>
        <taxon>Bacillota</taxon>
        <taxon>Clostridia</taxon>
        <taxon>Eubacteriales</taxon>
        <taxon>Desulfotomaculaceae</taxon>
        <taxon>Desulfotomaculum</taxon>
    </lineage>
</organism>
<sequence length="248" mass="28319">MYPQTHVYFTHRVCGELSDALVLGSIFPDMAAAFTSNRQESHGKGGELLAGLGNDPSLYDFARGVITHGINPAGLDYYGDEKYLQYERGYCFEKSRPLVAETIRACNLPPRMGWWKSHNIVEMGIELRFSTSDYGSAISAAFRNEDLIEQISRRLAPYYAVKPQQVKQRMHNFSHYIEISSPTARSLAVKFDVQMFYRHRIHIDIERTAALICRAGELVEADLRDFFTFTEAKTRKHLLEAEKTLPKT</sequence>
<gene>
    <name evidence="1" type="ORF">A6M21_11675</name>
</gene>
<dbReference type="STRING" id="1838280.A6M21_11675"/>
<evidence type="ECO:0000313" key="2">
    <source>
        <dbReference type="Proteomes" id="UP000078532"/>
    </source>
</evidence>
<dbReference type="AlphaFoldDB" id="A0A1B7LDM3"/>
<reference evidence="1 2" key="1">
    <citation type="submission" date="2016-04" db="EMBL/GenBank/DDBJ databases">
        <authorList>
            <person name="Evans L.H."/>
            <person name="Alamgir A."/>
            <person name="Owens N."/>
            <person name="Weber N.D."/>
            <person name="Virtaneva K."/>
            <person name="Barbian K."/>
            <person name="Babar A."/>
            <person name="Rosenke K."/>
        </authorList>
    </citation>
    <scope>NUCLEOTIDE SEQUENCE [LARGE SCALE GENOMIC DNA]</scope>
    <source>
        <strain evidence="1 2">LMa1</strain>
    </source>
</reference>
<dbReference type="RefSeq" id="WP_066669028.1">
    <property type="nucleotide sequence ID" value="NZ_LYVF01000167.1"/>
</dbReference>
<protein>
    <submittedName>
        <fullName evidence="1">Uncharacterized protein</fullName>
    </submittedName>
</protein>
<accession>A0A1B7LDM3</accession>
<dbReference type="OrthoDB" id="1806528at2"/>
<dbReference type="Proteomes" id="UP000078532">
    <property type="component" value="Unassembled WGS sequence"/>
</dbReference>
<keyword evidence="2" id="KW-1185">Reference proteome</keyword>